<sequence length="94" mass="10872">MLLTNPIETAHELNTIQDSIARLREYYSLFILAFGETQKQYEVLGIESNDEFKRILLDLLGLNLQNKDLDSILQSKTLSKDQNKEKLEAFLLTL</sequence>
<dbReference type="AlphaFoldDB" id="A0A1Q2LEV7"/>
<evidence type="ECO:0000313" key="2">
    <source>
        <dbReference type="Proteomes" id="UP000188298"/>
    </source>
</evidence>
<dbReference type="Proteomes" id="UP000188298">
    <property type="component" value="Chromosome"/>
</dbReference>
<organism evidence="1 2">
    <name type="scientific">Helicobacter bilis</name>
    <dbReference type="NCBI Taxonomy" id="37372"/>
    <lineage>
        <taxon>Bacteria</taxon>
        <taxon>Pseudomonadati</taxon>
        <taxon>Campylobacterota</taxon>
        <taxon>Epsilonproteobacteria</taxon>
        <taxon>Campylobacterales</taxon>
        <taxon>Helicobacteraceae</taxon>
        <taxon>Helicobacter</taxon>
    </lineage>
</organism>
<accession>A0A1Q2LEV7</accession>
<gene>
    <name evidence="1" type="ORF">XJ32_01305</name>
</gene>
<dbReference type="KEGG" id="hbl:XJ32_01305"/>
<reference evidence="1 2" key="1">
    <citation type="submission" date="2017-02" db="EMBL/GenBank/DDBJ databases">
        <title>Whole genome sequencing of Helicobacter bilis strain AAQJH.</title>
        <authorList>
            <person name="Conlan S."/>
            <person name="Thomas P.J."/>
            <person name="Mullikin J."/>
            <person name="Palmore T.N."/>
            <person name="Frank K.M."/>
            <person name="Segre J.A."/>
        </authorList>
    </citation>
    <scope>NUCLEOTIDE SEQUENCE [LARGE SCALE GENOMIC DNA]</scope>
    <source>
        <strain evidence="1 2">AAQJH</strain>
    </source>
</reference>
<protein>
    <submittedName>
        <fullName evidence="1">Uncharacterized protein</fullName>
    </submittedName>
</protein>
<name>A0A1Q2LEV7_9HELI</name>
<dbReference type="RefSeq" id="WP_077388099.1">
    <property type="nucleotide sequence ID" value="NZ_CP019645.1"/>
</dbReference>
<evidence type="ECO:0000313" key="1">
    <source>
        <dbReference type="EMBL" id="AQQ58959.1"/>
    </source>
</evidence>
<proteinExistence type="predicted"/>
<dbReference type="EMBL" id="CP019645">
    <property type="protein sequence ID" value="AQQ58959.1"/>
    <property type="molecule type" value="Genomic_DNA"/>
</dbReference>